<dbReference type="EMBL" id="JBBPBM010000045">
    <property type="protein sequence ID" value="KAK8522610.1"/>
    <property type="molecule type" value="Genomic_DNA"/>
</dbReference>
<dbReference type="Pfam" id="PF14009">
    <property type="entry name" value="PADRE"/>
    <property type="match status" value="1"/>
</dbReference>
<dbReference type="PANTHER" id="PTHR33148">
    <property type="entry name" value="PLASTID MOVEMENT IMPAIRED PROTEIN-RELATED"/>
    <property type="match status" value="1"/>
</dbReference>
<evidence type="ECO:0008006" key="4">
    <source>
        <dbReference type="Google" id="ProtNLM"/>
    </source>
</evidence>
<reference evidence="2 3" key="1">
    <citation type="journal article" date="2024" name="G3 (Bethesda)">
        <title>Genome assembly of Hibiscus sabdariffa L. provides insights into metabolisms of medicinal natural products.</title>
        <authorList>
            <person name="Kim T."/>
        </authorList>
    </citation>
    <scope>NUCLEOTIDE SEQUENCE [LARGE SCALE GENOMIC DNA]</scope>
    <source>
        <strain evidence="2">TK-2024</strain>
        <tissue evidence="2">Old leaves</tissue>
    </source>
</reference>
<sequence length="214" mass="23376">MGNSLAGRKTTKVMTINGETFKLKTPVKAEDVLKDYPGHVLLESESVKHYGTRAKPLEPQQKLESKRLYFLVVLPEAPPERNPRRVRSGVNMSAKDRLESLMLSRRSSSDLTLMKGGSVVEEEGGGSGSGKAMKVKLRVPRAEVERLMKESENEGEAAEKIMQLCMAANGGRNSPREGRGGLVLQQERGGLWKGSHGSTGEGFKAREMTPAKPS</sequence>
<proteinExistence type="predicted"/>
<organism evidence="2 3">
    <name type="scientific">Hibiscus sabdariffa</name>
    <name type="common">roselle</name>
    <dbReference type="NCBI Taxonomy" id="183260"/>
    <lineage>
        <taxon>Eukaryota</taxon>
        <taxon>Viridiplantae</taxon>
        <taxon>Streptophyta</taxon>
        <taxon>Embryophyta</taxon>
        <taxon>Tracheophyta</taxon>
        <taxon>Spermatophyta</taxon>
        <taxon>Magnoliopsida</taxon>
        <taxon>eudicotyledons</taxon>
        <taxon>Gunneridae</taxon>
        <taxon>Pentapetalae</taxon>
        <taxon>rosids</taxon>
        <taxon>malvids</taxon>
        <taxon>Malvales</taxon>
        <taxon>Malvaceae</taxon>
        <taxon>Malvoideae</taxon>
        <taxon>Hibiscus</taxon>
    </lineage>
</organism>
<dbReference type="Proteomes" id="UP001472677">
    <property type="component" value="Unassembled WGS sequence"/>
</dbReference>
<feature type="compositionally biased region" description="Basic and acidic residues" evidence="1">
    <location>
        <begin position="203"/>
        <end position="214"/>
    </location>
</feature>
<dbReference type="InterPro" id="IPR025322">
    <property type="entry name" value="PADRE_dom"/>
</dbReference>
<comment type="caution">
    <text evidence="2">The sequence shown here is derived from an EMBL/GenBank/DDBJ whole genome shotgun (WGS) entry which is preliminary data.</text>
</comment>
<name>A0ABR2CS60_9ROSI</name>
<protein>
    <recommendedName>
        <fullName evidence="4">Plastid movement impaired 2</fullName>
    </recommendedName>
</protein>
<dbReference type="PANTHER" id="PTHR33148:SF3">
    <property type="entry name" value="DUF4228 DOMAIN PROTEIN"/>
    <property type="match status" value="1"/>
</dbReference>
<gene>
    <name evidence="2" type="ORF">V6N12_056311</name>
</gene>
<evidence type="ECO:0000313" key="2">
    <source>
        <dbReference type="EMBL" id="KAK8522610.1"/>
    </source>
</evidence>
<feature type="region of interest" description="Disordered" evidence="1">
    <location>
        <begin position="169"/>
        <end position="214"/>
    </location>
</feature>
<accession>A0ABR2CS60</accession>
<evidence type="ECO:0000313" key="3">
    <source>
        <dbReference type="Proteomes" id="UP001472677"/>
    </source>
</evidence>
<keyword evidence="3" id="KW-1185">Reference proteome</keyword>
<evidence type="ECO:0000256" key="1">
    <source>
        <dbReference type="SAM" id="MobiDB-lite"/>
    </source>
</evidence>